<protein>
    <submittedName>
        <fullName evidence="2">Uncharacterized protein</fullName>
    </submittedName>
</protein>
<accession>A0AAW2KGU2</accession>
<dbReference type="AlphaFoldDB" id="A0AAW2KGU2"/>
<gene>
    <name evidence="2" type="ORF">Sangu_3054200</name>
</gene>
<dbReference type="EMBL" id="JACGWK010000154">
    <property type="protein sequence ID" value="KAL0305065.1"/>
    <property type="molecule type" value="Genomic_DNA"/>
</dbReference>
<evidence type="ECO:0000256" key="1">
    <source>
        <dbReference type="SAM" id="MobiDB-lite"/>
    </source>
</evidence>
<reference evidence="2" key="1">
    <citation type="submission" date="2020-06" db="EMBL/GenBank/DDBJ databases">
        <authorList>
            <person name="Li T."/>
            <person name="Hu X."/>
            <person name="Zhang T."/>
            <person name="Song X."/>
            <person name="Zhang H."/>
            <person name="Dai N."/>
            <person name="Sheng W."/>
            <person name="Hou X."/>
            <person name="Wei L."/>
        </authorList>
    </citation>
    <scope>NUCLEOTIDE SEQUENCE</scope>
    <source>
        <strain evidence="2">G01</strain>
        <tissue evidence="2">Leaf</tissue>
    </source>
</reference>
<name>A0AAW2KGU2_9LAMI</name>
<reference evidence="2" key="2">
    <citation type="journal article" date="2024" name="Plant">
        <title>Genomic evolution and insights into agronomic trait innovations of Sesamum species.</title>
        <authorList>
            <person name="Miao H."/>
            <person name="Wang L."/>
            <person name="Qu L."/>
            <person name="Liu H."/>
            <person name="Sun Y."/>
            <person name="Le M."/>
            <person name="Wang Q."/>
            <person name="Wei S."/>
            <person name="Zheng Y."/>
            <person name="Lin W."/>
            <person name="Duan Y."/>
            <person name="Cao H."/>
            <person name="Xiong S."/>
            <person name="Wang X."/>
            <person name="Wei L."/>
            <person name="Li C."/>
            <person name="Ma Q."/>
            <person name="Ju M."/>
            <person name="Zhao R."/>
            <person name="Li G."/>
            <person name="Mu C."/>
            <person name="Tian Q."/>
            <person name="Mei H."/>
            <person name="Zhang T."/>
            <person name="Gao T."/>
            <person name="Zhang H."/>
        </authorList>
    </citation>
    <scope>NUCLEOTIDE SEQUENCE</scope>
    <source>
        <strain evidence="2">G01</strain>
    </source>
</reference>
<organism evidence="2">
    <name type="scientific">Sesamum angustifolium</name>
    <dbReference type="NCBI Taxonomy" id="2727405"/>
    <lineage>
        <taxon>Eukaryota</taxon>
        <taxon>Viridiplantae</taxon>
        <taxon>Streptophyta</taxon>
        <taxon>Embryophyta</taxon>
        <taxon>Tracheophyta</taxon>
        <taxon>Spermatophyta</taxon>
        <taxon>Magnoliopsida</taxon>
        <taxon>eudicotyledons</taxon>
        <taxon>Gunneridae</taxon>
        <taxon>Pentapetalae</taxon>
        <taxon>asterids</taxon>
        <taxon>lamiids</taxon>
        <taxon>Lamiales</taxon>
        <taxon>Pedaliaceae</taxon>
        <taxon>Sesamum</taxon>
    </lineage>
</organism>
<comment type="caution">
    <text evidence="2">The sequence shown here is derived from an EMBL/GenBank/DDBJ whole genome shotgun (WGS) entry which is preliminary data.</text>
</comment>
<proteinExistence type="predicted"/>
<sequence length="121" mass="12339">MGIGMSTSTSSSGASTSDGVATRASASATTCSRISAKIISWIAPNKTRDSSSVEVFEEVLRRGGSTVGPTLGGYSVGTKVAGVDPPITAAGGIPVTTCRAWVLPEVSTIFCLCIVLPRVFR</sequence>
<feature type="region of interest" description="Disordered" evidence="1">
    <location>
        <begin position="1"/>
        <end position="28"/>
    </location>
</feature>
<evidence type="ECO:0000313" key="2">
    <source>
        <dbReference type="EMBL" id="KAL0305065.1"/>
    </source>
</evidence>